<evidence type="ECO:0000313" key="2">
    <source>
        <dbReference type="EMBL" id="MBP2436941.1"/>
    </source>
</evidence>
<dbReference type="Proteomes" id="UP001519362">
    <property type="component" value="Unassembled WGS sequence"/>
</dbReference>
<feature type="transmembrane region" description="Helical" evidence="1">
    <location>
        <begin position="61"/>
        <end position="82"/>
    </location>
</feature>
<gene>
    <name evidence="2" type="ORF">JOF34_001527</name>
</gene>
<feature type="transmembrane region" description="Helical" evidence="1">
    <location>
        <begin position="6"/>
        <end position="25"/>
    </location>
</feature>
<feature type="transmembrane region" description="Helical" evidence="1">
    <location>
        <begin position="37"/>
        <end position="55"/>
    </location>
</feature>
<evidence type="ECO:0000256" key="1">
    <source>
        <dbReference type="SAM" id="Phobius"/>
    </source>
</evidence>
<keyword evidence="1" id="KW-0812">Transmembrane</keyword>
<sequence length="119" mass="13175">MTLALLGLWTWILPVVVLVVALHFFPMPWIFRRTIDFYLGTAMLIVAAVGLYLSTQGTVSWQTVWGVSGLGAAIVTSTYGLWMRLTASHVLRDFKALPVPISSEEEHSSPRAMPVESDI</sequence>
<evidence type="ECO:0000313" key="3">
    <source>
        <dbReference type="Proteomes" id="UP001519362"/>
    </source>
</evidence>
<dbReference type="RefSeq" id="WP_165135147.1">
    <property type="nucleotide sequence ID" value="NZ_CP049253.1"/>
</dbReference>
<keyword evidence="1" id="KW-1133">Transmembrane helix</keyword>
<dbReference type="EMBL" id="JAGIOL010000001">
    <property type="protein sequence ID" value="MBP2436941.1"/>
    <property type="molecule type" value="Genomic_DNA"/>
</dbReference>
<organism evidence="2 3">
    <name type="scientific">Microbacterium amylolyticum</name>
    <dbReference type="NCBI Taxonomy" id="936337"/>
    <lineage>
        <taxon>Bacteria</taxon>
        <taxon>Bacillati</taxon>
        <taxon>Actinomycetota</taxon>
        <taxon>Actinomycetes</taxon>
        <taxon>Micrococcales</taxon>
        <taxon>Microbacteriaceae</taxon>
        <taxon>Microbacterium</taxon>
    </lineage>
</organism>
<comment type="caution">
    <text evidence="2">The sequence shown here is derived from an EMBL/GenBank/DDBJ whole genome shotgun (WGS) entry which is preliminary data.</text>
</comment>
<keyword evidence="3" id="KW-1185">Reference proteome</keyword>
<accession>A0ABS4ZI40</accession>
<proteinExistence type="predicted"/>
<keyword evidence="1" id="KW-0472">Membrane</keyword>
<name>A0ABS4ZI40_9MICO</name>
<protein>
    <submittedName>
        <fullName evidence="2">Membrane protein YccC</fullName>
    </submittedName>
</protein>
<reference evidence="2 3" key="1">
    <citation type="submission" date="2021-03" db="EMBL/GenBank/DDBJ databases">
        <title>Sequencing the genomes of 1000 actinobacteria strains.</title>
        <authorList>
            <person name="Klenk H.-P."/>
        </authorList>
    </citation>
    <scope>NUCLEOTIDE SEQUENCE [LARGE SCALE GENOMIC DNA]</scope>
    <source>
        <strain evidence="2 3">DSM 24221</strain>
    </source>
</reference>